<dbReference type="RefSeq" id="WP_290261999.1">
    <property type="nucleotide sequence ID" value="NZ_JAUFQQ010000003.1"/>
</dbReference>
<keyword evidence="2" id="KW-1185">Reference proteome</keyword>
<comment type="caution">
    <text evidence="1">The sequence shown here is derived from an EMBL/GenBank/DDBJ whole genome shotgun (WGS) entry which is preliminary data.</text>
</comment>
<evidence type="ECO:0000313" key="2">
    <source>
        <dbReference type="Proteomes" id="UP001589589"/>
    </source>
</evidence>
<evidence type="ECO:0000313" key="1">
    <source>
        <dbReference type="EMBL" id="MFB9064000.1"/>
    </source>
</evidence>
<name>A0ABV5FKC1_9FLAO</name>
<sequence>MHYWFNKSVINLQGITASPSAVMIQRFPSDAIINNLRDTLRRLFKQTTLEQSIDKHYPLSTTHLTIVRFKNQ</sequence>
<dbReference type="Proteomes" id="UP001589589">
    <property type="component" value="Unassembled WGS sequence"/>
</dbReference>
<gene>
    <name evidence="1" type="ORF">ACFFUQ_08190</name>
</gene>
<dbReference type="EMBL" id="JBHMEX010000026">
    <property type="protein sequence ID" value="MFB9064000.1"/>
    <property type="molecule type" value="Genomic_DNA"/>
</dbReference>
<reference evidence="1 2" key="1">
    <citation type="submission" date="2024-09" db="EMBL/GenBank/DDBJ databases">
        <authorList>
            <person name="Sun Q."/>
            <person name="Mori K."/>
        </authorList>
    </citation>
    <scope>NUCLEOTIDE SEQUENCE [LARGE SCALE GENOMIC DNA]</scope>
    <source>
        <strain evidence="1 2">CECT 7908</strain>
    </source>
</reference>
<protein>
    <submittedName>
        <fullName evidence="1">Uncharacterized protein</fullName>
    </submittedName>
</protein>
<proteinExistence type="predicted"/>
<organism evidence="1 2">
    <name type="scientific">Flavobacterium branchiarum</name>
    <dbReference type="NCBI Taxonomy" id="1114870"/>
    <lineage>
        <taxon>Bacteria</taxon>
        <taxon>Pseudomonadati</taxon>
        <taxon>Bacteroidota</taxon>
        <taxon>Flavobacteriia</taxon>
        <taxon>Flavobacteriales</taxon>
        <taxon>Flavobacteriaceae</taxon>
        <taxon>Flavobacterium</taxon>
    </lineage>
</organism>
<accession>A0ABV5FKC1</accession>